<dbReference type="AlphaFoldDB" id="A0A4S4KUF3"/>
<gene>
    <name evidence="2" type="ORF">EW026_g1934</name>
</gene>
<accession>A0A4S4KUF3</accession>
<sequence length="959" mass="105415">MAAGRSIILSPPSSSLTLATILTYYSLNIQRLVHLISYGRYTESTGTSSANITYQLITAGTQNQVQNPSDSTRPKPKATKGKSKKGKQKKGHGKNSKGGTSFMELLTRVFLLWFTIYTLTVCPQDDTLKSPVCRGLYEYRRLVLEPYVLPQLQHALAHPVVAPYVDRAKPYVDRVIATAKPAALRAHSEWNSRVVPQWNKTILPQWNKFVVPQWERHAAPHVDHVTQLAQPYISMVKHEYEHKLAPHLRVAAFNLYKWQQQARPYVVLAAHKTYDGYQYTKPYAVPVLHNLQVFLARFTQFLGEQRRQFVDPHVKKIWERVNELSSGEPRPSIDVRDAFIAPVSKASAKLSSVPTSSQSLSPLVPKAPDAVLESVSSVLPNVPSESETLPATVPSTNTAATPKSVAPTDVPAEDHASSVSEVGASSISSVSFFLKEDAPSLGSTASLSLTDHTTASAASIVSAGSSVVVQTLVPSASIIVQEPAVATAASLSEGLSSSMSSLGHSASSVYSGVSGSVQTAIPEALSTASSISDDVRSSAFSLGSTATDLISEAASAISSSAPSALPSDETEDDDFLAKFYAELGLDQDLLASEDDTSEEQDVPPAVDTESEEEREEKLRLKKLKTEKKRADITARHSAWEKELEERISLNRKALRKSLVALRKAAVQELKESDEIRKDVEGLVEEAEKYLKGAEKYLGNLSRESRADEEKRIIWERVVQKVDKKFEERLTQTEAVVNGWYLQVIENELQEVRRLVGEVRDIAGRAQADIGLDYAWLDDVTYGDWQRYHDLERRSENFAAQALSIHNGTHPSPPINPVIPALEDLQNEVQDVVVGFETRLRRIKRNGERAFGAAPEADSEADDHESHESSSDETVSILPIEDDKHKDVEDGESPAVPPVVIGRSKEEILSALDRAAELEEQATSSPEDKYTEPEHVVESLVEEAVAEGHLSSRAPPREEL</sequence>
<comment type="caution">
    <text evidence="2">The sequence shown here is derived from an EMBL/GenBank/DDBJ whole genome shotgun (WGS) entry which is preliminary data.</text>
</comment>
<feature type="region of interest" description="Disordered" evidence="1">
    <location>
        <begin position="63"/>
        <end position="98"/>
    </location>
</feature>
<evidence type="ECO:0000313" key="3">
    <source>
        <dbReference type="Proteomes" id="UP000309038"/>
    </source>
</evidence>
<feature type="compositionally biased region" description="Polar residues" evidence="1">
    <location>
        <begin position="381"/>
        <end position="401"/>
    </location>
</feature>
<reference evidence="2 3" key="1">
    <citation type="submission" date="2019-02" db="EMBL/GenBank/DDBJ databases">
        <title>Genome sequencing of the rare red list fungi Phlebia centrifuga.</title>
        <authorList>
            <person name="Buettner E."/>
            <person name="Kellner H."/>
        </authorList>
    </citation>
    <scope>NUCLEOTIDE SEQUENCE [LARGE SCALE GENOMIC DNA]</scope>
    <source>
        <strain evidence="2 3">DSM 108282</strain>
    </source>
</reference>
<evidence type="ECO:0000313" key="2">
    <source>
        <dbReference type="EMBL" id="THH00650.1"/>
    </source>
</evidence>
<feature type="compositionally biased region" description="Basic residues" evidence="1">
    <location>
        <begin position="74"/>
        <end position="95"/>
    </location>
</feature>
<proteinExistence type="predicted"/>
<name>A0A4S4KUF3_9APHY</name>
<evidence type="ECO:0000256" key="1">
    <source>
        <dbReference type="SAM" id="MobiDB-lite"/>
    </source>
</evidence>
<dbReference type="Proteomes" id="UP000309038">
    <property type="component" value="Unassembled WGS sequence"/>
</dbReference>
<feature type="region of interest" description="Disordered" evidence="1">
    <location>
        <begin position="849"/>
        <end position="902"/>
    </location>
</feature>
<dbReference type="EMBL" id="SGPJ01000044">
    <property type="protein sequence ID" value="THH00650.1"/>
    <property type="molecule type" value="Genomic_DNA"/>
</dbReference>
<feature type="region of interest" description="Disordered" evidence="1">
    <location>
        <begin position="591"/>
        <end position="615"/>
    </location>
</feature>
<protein>
    <submittedName>
        <fullName evidence="2">Uncharacterized protein</fullName>
    </submittedName>
</protein>
<organism evidence="2 3">
    <name type="scientific">Hermanssonia centrifuga</name>
    <dbReference type="NCBI Taxonomy" id="98765"/>
    <lineage>
        <taxon>Eukaryota</taxon>
        <taxon>Fungi</taxon>
        <taxon>Dikarya</taxon>
        <taxon>Basidiomycota</taxon>
        <taxon>Agaricomycotina</taxon>
        <taxon>Agaricomycetes</taxon>
        <taxon>Polyporales</taxon>
        <taxon>Meruliaceae</taxon>
        <taxon>Hermanssonia</taxon>
    </lineage>
</organism>
<feature type="compositionally biased region" description="Basic and acidic residues" evidence="1">
    <location>
        <begin position="925"/>
        <end position="935"/>
    </location>
</feature>
<feature type="region of interest" description="Disordered" evidence="1">
    <location>
        <begin position="914"/>
        <end position="935"/>
    </location>
</feature>
<feature type="compositionally biased region" description="Acidic residues" evidence="1">
    <location>
        <begin position="591"/>
        <end position="601"/>
    </location>
</feature>
<feature type="region of interest" description="Disordered" evidence="1">
    <location>
        <begin position="381"/>
        <end position="411"/>
    </location>
</feature>
<keyword evidence="3" id="KW-1185">Reference proteome</keyword>